<accession>A0A4R7J4F2</accession>
<dbReference type="Gene3D" id="3.30.9.10">
    <property type="entry name" value="D-Amino Acid Oxidase, subunit A, domain 2"/>
    <property type="match status" value="1"/>
</dbReference>
<evidence type="ECO:0000259" key="1">
    <source>
        <dbReference type="Pfam" id="PF01266"/>
    </source>
</evidence>
<dbReference type="PANTHER" id="PTHR13847:SF281">
    <property type="entry name" value="FAD DEPENDENT OXIDOREDUCTASE DOMAIN-CONTAINING PROTEIN"/>
    <property type="match status" value="1"/>
</dbReference>
<evidence type="ECO:0000313" key="3">
    <source>
        <dbReference type="Proteomes" id="UP000295371"/>
    </source>
</evidence>
<gene>
    <name evidence="2" type="ORF">CLV29_2682</name>
</gene>
<dbReference type="PANTHER" id="PTHR13847">
    <property type="entry name" value="SARCOSINE DEHYDROGENASE-RELATED"/>
    <property type="match status" value="1"/>
</dbReference>
<keyword evidence="3" id="KW-1185">Reference proteome</keyword>
<protein>
    <submittedName>
        <fullName evidence="2">Glycine/D-amino acid oxidase-like deaminating enzyme</fullName>
    </submittedName>
</protein>
<reference evidence="2 3" key="1">
    <citation type="submission" date="2019-03" db="EMBL/GenBank/DDBJ databases">
        <title>Genomic Encyclopedia of Archaeal and Bacterial Type Strains, Phase II (KMG-II): from individual species to whole genera.</title>
        <authorList>
            <person name="Goeker M."/>
        </authorList>
    </citation>
    <scope>NUCLEOTIDE SEQUENCE [LARGE SCALE GENOMIC DNA]</scope>
    <source>
        <strain evidence="2 3">DSM 24323</strain>
    </source>
</reference>
<organism evidence="2 3">
    <name type="scientific">Naumannella halotolerans</name>
    <dbReference type="NCBI Taxonomy" id="993414"/>
    <lineage>
        <taxon>Bacteria</taxon>
        <taxon>Bacillati</taxon>
        <taxon>Actinomycetota</taxon>
        <taxon>Actinomycetes</taxon>
        <taxon>Propionibacteriales</taxon>
        <taxon>Propionibacteriaceae</taxon>
        <taxon>Naumannella</taxon>
    </lineage>
</organism>
<proteinExistence type="predicted"/>
<dbReference type="SUPFAM" id="SSF51971">
    <property type="entry name" value="Nucleotide-binding domain"/>
    <property type="match status" value="1"/>
</dbReference>
<name>A0A4R7J4F2_9ACTN</name>
<dbReference type="RefSeq" id="WP_133755560.1">
    <property type="nucleotide sequence ID" value="NZ_SOAW01000002.1"/>
</dbReference>
<dbReference type="OrthoDB" id="9805852at2"/>
<sequence>MTQPYPARQQPGWDIAPIARDWAGLPAIEGDLTADACVVGLGGSGLAAVEELLDRGLSVIGVDAGRVAAGAAGRNGGFLIGGPAMPLSTPTPNWTDQAKADLWSVTLAELDHLSTLLGPRIVHRCPWLNIAGPIADTEQATGQAELAALQTESAALRAIGLQVDPWTGPLGNGIAIAGQARVNPAERVLTTAAALIERGAELYEHSPVSRAADGVVSTPSGTITAKIIIVAVDGRLDQLFPQLPVTTYRLQMLSTGPLGRRVLPDAVVSAREGYEWLQQDDAGRLLLGGGRDHQLVAERTSNAEPSAEVQQWIEGVAAAVIDGPFEVTHRWAASVGYTEDERPLCVPIDQTVMAVGGYSGHGNLVGAVNARAAVRHLLDGAAVPDWANSTPA</sequence>
<dbReference type="AlphaFoldDB" id="A0A4R7J4F2"/>
<dbReference type="EMBL" id="SOAW01000002">
    <property type="protein sequence ID" value="TDT31267.1"/>
    <property type="molecule type" value="Genomic_DNA"/>
</dbReference>
<comment type="caution">
    <text evidence="2">The sequence shown here is derived from an EMBL/GenBank/DDBJ whole genome shotgun (WGS) entry which is preliminary data.</text>
</comment>
<dbReference type="InterPro" id="IPR036188">
    <property type="entry name" value="FAD/NAD-bd_sf"/>
</dbReference>
<dbReference type="InterPro" id="IPR006076">
    <property type="entry name" value="FAD-dep_OxRdtase"/>
</dbReference>
<dbReference type="GO" id="GO:0005737">
    <property type="term" value="C:cytoplasm"/>
    <property type="evidence" value="ECO:0007669"/>
    <property type="project" value="TreeGrafter"/>
</dbReference>
<dbReference type="Gene3D" id="3.50.50.60">
    <property type="entry name" value="FAD/NAD(P)-binding domain"/>
    <property type="match status" value="1"/>
</dbReference>
<dbReference type="Proteomes" id="UP000295371">
    <property type="component" value="Unassembled WGS sequence"/>
</dbReference>
<feature type="domain" description="FAD dependent oxidoreductase" evidence="1">
    <location>
        <begin position="35"/>
        <end position="372"/>
    </location>
</feature>
<evidence type="ECO:0000313" key="2">
    <source>
        <dbReference type="EMBL" id="TDT31267.1"/>
    </source>
</evidence>
<dbReference type="Pfam" id="PF01266">
    <property type="entry name" value="DAO"/>
    <property type="match status" value="1"/>
</dbReference>